<protein>
    <submittedName>
        <fullName evidence="2">Uncharacterized protein</fullName>
    </submittedName>
</protein>
<gene>
    <name evidence="2" type="ORF">OHT75_04135</name>
</gene>
<dbReference type="Proteomes" id="UP001163714">
    <property type="component" value="Unassembled WGS sequence"/>
</dbReference>
<comment type="caution">
    <text evidence="2">The sequence shown here is derived from an EMBL/GenBank/DDBJ whole genome shotgun (WGS) entry which is preliminary data.</text>
</comment>
<organism evidence="2 3">
    <name type="scientific">Shewanella subflava</name>
    <dbReference type="NCBI Taxonomy" id="2986476"/>
    <lineage>
        <taxon>Bacteria</taxon>
        <taxon>Pseudomonadati</taxon>
        <taxon>Pseudomonadota</taxon>
        <taxon>Gammaproteobacteria</taxon>
        <taxon>Alteromonadales</taxon>
        <taxon>Shewanellaceae</taxon>
        <taxon>Shewanella</taxon>
    </lineage>
</organism>
<keyword evidence="1" id="KW-0732">Signal</keyword>
<feature type="signal peptide" evidence="1">
    <location>
        <begin position="1"/>
        <end position="20"/>
    </location>
</feature>
<name>A0ABT3I6R3_9GAMM</name>
<evidence type="ECO:0000313" key="3">
    <source>
        <dbReference type="Proteomes" id="UP001163714"/>
    </source>
</evidence>
<dbReference type="RefSeq" id="WP_264725189.1">
    <property type="nucleotide sequence ID" value="NZ_JAPDMX010000005.1"/>
</dbReference>
<evidence type="ECO:0000313" key="2">
    <source>
        <dbReference type="EMBL" id="MCW3171669.1"/>
    </source>
</evidence>
<dbReference type="EMBL" id="JAPDMX010000005">
    <property type="protein sequence ID" value="MCW3171669.1"/>
    <property type="molecule type" value="Genomic_DNA"/>
</dbReference>
<proteinExistence type="predicted"/>
<reference evidence="2" key="1">
    <citation type="submission" date="2022-10" db="EMBL/GenBank/DDBJ databases">
        <title>Shewanella flava sp. nov, isolated from the estuary of the Fenhe River into the Yellow River.</title>
        <authorList>
            <person name="Li Y."/>
        </authorList>
    </citation>
    <scope>NUCLEOTIDE SEQUENCE</scope>
    <source>
        <strain evidence="2">FYR11-62</strain>
    </source>
</reference>
<sequence length="168" mass="19040">MKNFMVFVVFYTAIVSTCLADTASPHEIIRDWSRGSTLSMFIDSVDGFDETWLTEIAHTSSGRQYLMFQKLNGDSNTCTPNASESDIRTNVWQFNGQSIQMVEWCLKYSDSDTYYLNAAIKTDDGESWVHDLFTKSEWVEVKQGNESKVRISAKGFSKNWLEAGGNAL</sequence>
<accession>A0ABT3I6R3</accession>
<keyword evidence="3" id="KW-1185">Reference proteome</keyword>
<evidence type="ECO:0000256" key="1">
    <source>
        <dbReference type="SAM" id="SignalP"/>
    </source>
</evidence>
<feature type="chain" id="PRO_5046547127" evidence="1">
    <location>
        <begin position="21"/>
        <end position="168"/>
    </location>
</feature>